<dbReference type="EMBL" id="CP060716">
    <property type="protein sequence ID" value="QNN62371.1"/>
    <property type="molecule type" value="Genomic_DNA"/>
</dbReference>
<dbReference type="RefSeq" id="WP_187554841.1">
    <property type="nucleotide sequence ID" value="NZ_CP060716.1"/>
</dbReference>
<evidence type="ECO:0000256" key="8">
    <source>
        <dbReference type="RuleBase" id="RU363032"/>
    </source>
</evidence>
<feature type="transmembrane region" description="Helical" evidence="8">
    <location>
        <begin position="162"/>
        <end position="182"/>
    </location>
</feature>
<evidence type="ECO:0000256" key="5">
    <source>
        <dbReference type="ARBA" id="ARBA00022692"/>
    </source>
</evidence>
<evidence type="ECO:0000256" key="1">
    <source>
        <dbReference type="ARBA" id="ARBA00004429"/>
    </source>
</evidence>
<feature type="transmembrane region" description="Helical" evidence="8">
    <location>
        <begin position="21"/>
        <end position="44"/>
    </location>
</feature>
<dbReference type="SUPFAM" id="SSF161098">
    <property type="entry name" value="MetI-like"/>
    <property type="match status" value="2"/>
</dbReference>
<keyword evidence="3" id="KW-1003">Cell membrane</keyword>
<dbReference type="PANTHER" id="PTHR43357">
    <property type="entry name" value="INNER MEMBRANE ABC TRANSPORTER PERMEASE PROTEIN YDCV"/>
    <property type="match status" value="1"/>
</dbReference>
<evidence type="ECO:0000259" key="9">
    <source>
        <dbReference type="PROSITE" id="PS50928"/>
    </source>
</evidence>
<evidence type="ECO:0000256" key="2">
    <source>
        <dbReference type="ARBA" id="ARBA00022448"/>
    </source>
</evidence>
<feature type="transmembrane region" description="Helical" evidence="8">
    <location>
        <begin position="407"/>
        <end position="429"/>
    </location>
</feature>
<dbReference type="KEGG" id="ldn:H9L06_08890"/>
<keyword evidence="11" id="KW-1185">Reference proteome</keyword>
<dbReference type="GO" id="GO:0055085">
    <property type="term" value="P:transmembrane transport"/>
    <property type="evidence" value="ECO:0007669"/>
    <property type="project" value="InterPro"/>
</dbReference>
<dbReference type="InterPro" id="IPR000515">
    <property type="entry name" value="MetI-like"/>
</dbReference>
<reference evidence="10 11" key="1">
    <citation type="submission" date="2020-08" db="EMBL/GenBank/DDBJ databases">
        <title>Genome sequence of Leucobacter denitrificans KACC 14055T.</title>
        <authorList>
            <person name="Hyun D.-W."/>
            <person name="Bae J.-W."/>
        </authorList>
    </citation>
    <scope>NUCLEOTIDE SEQUENCE [LARGE SCALE GENOMIC DNA]</scope>
    <source>
        <strain evidence="10 11">KACC 14055</strain>
    </source>
</reference>
<dbReference type="PROSITE" id="PS50928">
    <property type="entry name" value="ABC_TM1"/>
    <property type="match status" value="2"/>
</dbReference>
<organism evidence="10 11">
    <name type="scientific">Leucobacter denitrificans</name>
    <dbReference type="NCBI Taxonomy" id="683042"/>
    <lineage>
        <taxon>Bacteria</taxon>
        <taxon>Bacillati</taxon>
        <taxon>Actinomycetota</taxon>
        <taxon>Actinomycetes</taxon>
        <taxon>Micrococcales</taxon>
        <taxon>Microbacteriaceae</taxon>
        <taxon>Leucobacter</taxon>
    </lineage>
</organism>
<feature type="domain" description="ABC transmembrane type-1" evidence="9">
    <location>
        <begin position="76"/>
        <end position="286"/>
    </location>
</feature>
<evidence type="ECO:0000256" key="7">
    <source>
        <dbReference type="ARBA" id="ARBA00023136"/>
    </source>
</evidence>
<dbReference type="PANTHER" id="PTHR43357:SF4">
    <property type="entry name" value="INNER MEMBRANE ABC TRANSPORTER PERMEASE PROTEIN YDCV"/>
    <property type="match status" value="1"/>
</dbReference>
<keyword evidence="6 8" id="KW-1133">Transmembrane helix</keyword>
<feature type="transmembrane region" description="Helical" evidence="8">
    <location>
        <begin position="485"/>
        <end position="510"/>
    </location>
</feature>
<keyword evidence="2 8" id="KW-0813">Transport</keyword>
<protein>
    <submittedName>
        <fullName evidence="10">Iron ABC transporter permease</fullName>
    </submittedName>
</protein>
<gene>
    <name evidence="10" type="ORF">H9L06_08890</name>
</gene>
<keyword evidence="4" id="KW-0997">Cell inner membrane</keyword>
<name>A0A7G9S3E6_9MICO</name>
<dbReference type="Pfam" id="PF00528">
    <property type="entry name" value="BPD_transp_1"/>
    <property type="match status" value="2"/>
</dbReference>
<keyword evidence="7 8" id="KW-0472">Membrane</keyword>
<feature type="transmembrane region" description="Helical" evidence="8">
    <location>
        <begin position="315"/>
        <end position="341"/>
    </location>
</feature>
<comment type="similarity">
    <text evidence="8">Belongs to the binding-protein-dependent transport system permease family.</text>
</comment>
<evidence type="ECO:0000313" key="10">
    <source>
        <dbReference type="EMBL" id="QNN62371.1"/>
    </source>
</evidence>
<feature type="transmembrane region" description="Helical" evidence="8">
    <location>
        <begin position="265"/>
        <end position="285"/>
    </location>
</feature>
<proteinExistence type="inferred from homology"/>
<feature type="transmembrane region" description="Helical" evidence="8">
    <location>
        <begin position="544"/>
        <end position="569"/>
    </location>
</feature>
<feature type="transmembrane region" description="Helical" evidence="8">
    <location>
        <begin position="80"/>
        <end position="101"/>
    </location>
</feature>
<dbReference type="InterPro" id="IPR035906">
    <property type="entry name" value="MetI-like_sf"/>
</dbReference>
<evidence type="ECO:0000256" key="3">
    <source>
        <dbReference type="ARBA" id="ARBA00022475"/>
    </source>
</evidence>
<accession>A0A7G9S3E6</accession>
<sequence length="620" mass="66256">MTAPRTPRLTQPKGGKPSGSTLRIALIATILFVLVVWPLIMLAYGSFRTASPLSPGEWSFGAYERLWGYMNDENALRNSLIVALIATPLSGILGVGIALIVERTDAPFRRMMTPVMVIIAIMQGIIYVVGWSLLGNTYTGVLNVAYRALTGSDGHIMNIESWPGLVLVQGLPSAAIVYLLVLGPIRALDRSQEEASLTSGASWLRTTFLVTLPLLAPILTGVMMIGFLAEIMSLPTGLVIGAPAGIMLLPVKVFENLNNGNPPPYADAAAVSLTLVVATLVLMLIQAKLLGKRSFTTVSGKPSRGDVWRLGRWRWLMGAILGAYIVFMLVLPLGSIVLASFQPFPGVLTGLSFNNYKSVLNSTGIVQIVWNTLFIAVVVGFIAVFLAFLVAYISIRSNPRAGVILRGMTVLPIAMPGIIGPIAVLWGFVSVPGLRMLFGTIWLVMLALIVRVLPIAVQLGSAAIRQVSQDLEDAARISGRTSFQAAIGITGRLLLPSFFVGWFMSGLLVVNNLEVPLLLGSAQSQTVASRIYGLYMGAVPSQGAALLVLTVIGVAVIGSVGFIITKILASLLERFANARSEAFLQETEQFKNSIALPTDAAGIEEDPATTRGVQTMTRSK</sequence>
<keyword evidence="5 8" id="KW-0812">Transmembrane</keyword>
<dbReference type="Gene3D" id="1.10.3720.10">
    <property type="entry name" value="MetI-like"/>
    <property type="match status" value="2"/>
</dbReference>
<dbReference type="CDD" id="cd06261">
    <property type="entry name" value="TM_PBP2"/>
    <property type="match status" value="2"/>
</dbReference>
<feature type="transmembrane region" description="Helical" evidence="8">
    <location>
        <begin position="441"/>
        <end position="464"/>
    </location>
</feature>
<feature type="transmembrane region" description="Helical" evidence="8">
    <location>
        <begin position="368"/>
        <end position="395"/>
    </location>
</feature>
<evidence type="ECO:0000256" key="4">
    <source>
        <dbReference type="ARBA" id="ARBA00022519"/>
    </source>
</evidence>
<evidence type="ECO:0000256" key="6">
    <source>
        <dbReference type="ARBA" id="ARBA00022989"/>
    </source>
</evidence>
<evidence type="ECO:0000313" key="11">
    <source>
        <dbReference type="Proteomes" id="UP000515934"/>
    </source>
</evidence>
<feature type="domain" description="ABC transmembrane type-1" evidence="9">
    <location>
        <begin position="369"/>
        <end position="558"/>
    </location>
</feature>
<dbReference type="Proteomes" id="UP000515934">
    <property type="component" value="Chromosome"/>
</dbReference>
<dbReference type="AlphaFoldDB" id="A0A7G9S3E6"/>
<dbReference type="GO" id="GO:0005886">
    <property type="term" value="C:plasma membrane"/>
    <property type="evidence" value="ECO:0007669"/>
    <property type="project" value="UniProtKB-SubCell"/>
</dbReference>
<comment type="subcellular location">
    <subcellularLocation>
        <location evidence="1">Cell inner membrane</location>
        <topology evidence="1">Multi-pass membrane protein</topology>
    </subcellularLocation>
    <subcellularLocation>
        <location evidence="8">Cell membrane</location>
        <topology evidence="8">Multi-pass membrane protein</topology>
    </subcellularLocation>
</comment>
<feature type="transmembrane region" description="Helical" evidence="8">
    <location>
        <begin position="203"/>
        <end position="229"/>
    </location>
</feature>
<feature type="transmembrane region" description="Helical" evidence="8">
    <location>
        <begin position="113"/>
        <end position="134"/>
    </location>
</feature>